<name>A0A9W5ITC2_NEISU</name>
<evidence type="ECO:0000259" key="6">
    <source>
        <dbReference type="Pfam" id="PF17101"/>
    </source>
</evidence>
<keyword evidence="3" id="KW-0270">Exopolysaccharide synthesis</keyword>
<dbReference type="GO" id="GO:0000271">
    <property type="term" value="P:polysaccharide biosynthetic process"/>
    <property type="evidence" value="ECO:0007669"/>
    <property type="project" value="UniProtKB-KW"/>
</dbReference>
<keyword evidence="2" id="KW-0808">Transferase</keyword>
<accession>A0A9W5ITC2</accession>
<dbReference type="InterPro" id="IPR047141">
    <property type="entry name" value="Stealth"/>
</dbReference>
<evidence type="ECO:0000313" key="8">
    <source>
        <dbReference type="Proteomes" id="UP000004621"/>
    </source>
</evidence>
<evidence type="ECO:0000256" key="3">
    <source>
        <dbReference type="ARBA" id="ARBA00023169"/>
    </source>
</evidence>
<gene>
    <name evidence="7" type="ORF">NEISUBOT_03330</name>
</gene>
<dbReference type="Pfam" id="PF11380">
    <property type="entry name" value="Stealth_CR2"/>
    <property type="match status" value="1"/>
</dbReference>
<evidence type="ECO:0000259" key="5">
    <source>
        <dbReference type="Pfam" id="PF11380"/>
    </source>
</evidence>
<comment type="caution">
    <text evidence="7">The sequence shown here is derived from an EMBL/GenBank/DDBJ whole genome shotgun (WGS) entry which is preliminary data.</text>
</comment>
<dbReference type="InterPro" id="IPR021520">
    <property type="entry name" value="Stealth_CR2"/>
</dbReference>
<evidence type="ECO:0000256" key="2">
    <source>
        <dbReference type="ARBA" id="ARBA00022679"/>
    </source>
</evidence>
<evidence type="ECO:0000256" key="1">
    <source>
        <dbReference type="ARBA" id="ARBA00007583"/>
    </source>
</evidence>
<dbReference type="InterPro" id="IPR031358">
    <property type="entry name" value="Stealth_CR1"/>
</dbReference>
<dbReference type="PANTHER" id="PTHR24045">
    <property type="match status" value="1"/>
</dbReference>
<proteinExistence type="inferred from homology"/>
<dbReference type="EMBL" id="ACEO02000001">
    <property type="protein sequence ID" value="EFC53328.1"/>
    <property type="molecule type" value="Genomic_DNA"/>
</dbReference>
<dbReference type="Pfam" id="PF17101">
    <property type="entry name" value="Stealth_CR1"/>
    <property type="match status" value="1"/>
</dbReference>
<dbReference type="PANTHER" id="PTHR24045:SF0">
    <property type="entry name" value="N-ACETYLGLUCOSAMINE-1-PHOSPHOTRANSFERASE SUBUNITS ALPHA_BETA"/>
    <property type="match status" value="1"/>
</dbReference>
<dbReference type="RefSeq" id="WP_004519074.1">
    <property type="nucleotide sequence ID" value="NZ_ACEO02000001.1"/>
</dbReference>
<feature type="region of interest" description="Disordered" evidence="4">
    <location>
        <begin position="75"/>
        <end position="94"/>
    </location>
</feature>
<evidence type="ECO:0000313" key="7">
    <source>
        <dbReference type="EMBL" id="EFC53328.1"/>
    </source>
</evidence>
<dbReference type="AlphaFoldDB" id="A0A9W5ITC2"/>
<dbReference type="GO" id="GO:0016772">
    <property type="term" value="F:transferase activity, transferring phosphorus-containing groups"/>
    <property type="evidence" value="ECO:0007669"/>
    <property type="project" value="InterPro"/>
</dbReference>
<dbReference type="Proteomes" id="UP000004621">
    <property type="component" value="Unassembled WGS sequence"/>
</dbReference>
<feature type="domain" description="Stealth protein CR2 conserved region 2" evidence="5">
    <location>
        <begin position="98"/>
        <end position="202"/>
    </location>
</feature>
<organism evidence="7 8">
    <name type="scientific">Neisseria subflava NJ9703</name>
    <dbReference type="NCBI Taxonomy" id="546268"/>
    <lineage>
        <taxon>Bacteria</taxon>
        <taxon>Pseudomonadati</taxon>
        <taxon>Pseudomonadota</taxon>
        <taxon>Betaproteobacteria</taxon>
        <taxon>Neisseriales</taxon>
        <taxon>Neisseriaceae</taxon>
        <taxon>Neisseria</taxon>
    </lineage>
</organism>
<sequence>MRKLKKLIRQPGVFFRDYLNKRYPVRNAEQRTTESDEPVIIDNTLYLAELENSINLPPIKVDVVFTWVNNQDPKWQQRRRQHSPTAEQNALHNNDEARFSNHNELYYSLHSVRTFLPWVNHIYIITDNQRPDWLNPADYPNISIIDHSQIIDPQYLPTFNSHVIEAHLHNIPNLNEHFIYFNDDVFVARPLPKEHFFHANGIASLFIADKSLKQMSERGTDTPTLSASKNCIALLQQHYDCHIDRPLVHTYIPLHKSSFQFAWQHYRTEIEAFLSNRFRSNHDLNLATFLVPWLMFLNRKSTVGNEICYYFNIRSNKAPAQYIKLLENKKIGRQPHSFCANDFHSQQQIENYQDKLIQMLENYFKTK</sequence>
<evidence type="ECO:0000256" key="4">
    <source>
        <dbReference type="SAM" id="MobiDB-lite"/>
    </source>
</evidence>
<feature type="compositionally biased region" description="Polar residues" evidence="4">
    <location>
        <begin position="83"/>
        <end position="92"/>
    </location>
</feature>
<comment type="similarity">
    <text evidence="1">Belongs to the stealth family.</text>
</comment>
<protein>
    <submittedName>
        <fullName evidence="7">Capsular polysaccharide phosphotransferase Fcs1</fullName>
    </submittedName>
</protein>
<feature type="domain" description="Stealth protein CR1 conserved region 1" evidence="6">
    <location>
        <begin position="60"/>
        <end position="81"/>
    </location>
</feature>
<reference evidence="7 8" key="1">
    <citation type="submission" date="2010-01" db="EMBL/GenBank/DDBJ databases">
        <authorList>
            <person name="Weinstock G."/>
            <person name="Sodergren E."/>
            <person name="Clifton S."/>
            <person name="Fulton L."/>
            <person name="Fulton B."/>
            <person name="Courtney L."/>
            <person name="Fronick C."/>
            <person name="Harrison M."/>
            <person name="Strong C."/>
            <person name="Farmer C."/>
            <person name="Delahaunty K."/>
            <person name="Markovic C."/>
            <person name="Hall O."/>
            <person name="Minx P."/>
            <person name="Tomlinson C."/>
            <person name="Mitreva M."/>
            <person name="Nelson J."/>
            <person name="Hou S."/>
            <person name="Wollam A."/>
            <person name="Pepin K.H."/>
            <person name="Johnson M."/>
            <person name="Bhonagiri V."/>
            <person name="Nash W.E."/>
            <person name="Warren W."/>
            <person name="Chinwalla A."/>
            <person name="Mardis E.R."/>
            <person name="Wilson R.K."/>
        </authorList>
    </citation>
    <scope>NUCLEOTIDE SEQUENCE [LARGE SCALE GENOMIC DNA]</scope>
    <source>
        <strain evidence="7 8">NJ9703</strain>
    </source>
</reference>